<dbReference type="EMBL" id="JAENHN010000007">
    <property type="protein sequence ID" value="MBK1809529.1"/>
    <property type="molecule type" value="Genomic_DNA"/>
</dbReference>
<protein>
    <submittedName>
        <fullName evidence="1">Uncharacterized protein</fullName>
    </submittedName>
</protein>
<gene>
    <name evidence="1" type="ORF">JHL18_02570</name>
</gene>
<reference evidence="2" key="1">
    <citation type="submission" date="2021-01" db="EMBL/GenBank/DDBJ databases">
        <title>Genome public.</title>
        <authorList>
            <person name="Liu C."/>
            <person name="Sun Q."/>
        </authorList>
    </citation>
    <scope>NUCLEOTIDE SEQUENCE [LARGE SCALE GENOMIC DNA]</scope>
    <source>
        <strain evidence="2">YIM B02505</strain>
    </source>
</reference>
<keyword evidence="2" id="KW-1185">Reference proteome</keyword>
<dbReference type="RefSeq" id="WP_200266075.1">
    <property type="nucleotide sequence ID" value="NZ_JAENHN010000007.1"/>
</dbReference>
<evidence type="ECO:0000313" key="1">
    <source>
        <dbReference type="EMBL" id="MBK1809529.1"/>
    </source>
</evidence>
<sequence length="524" mass="61705">MNKYEVYLNELFNTEKNYLLGGEVKDKLVEKFNCKDSYARKLIELAVKSYIIQTNKEITFGKGQYLYWGKNYEISENIIRDKFRDTRPNIYRVLNRFEDNKGIISYFEIYKIAACTTEKTNSKITQLGDILEILNKLKNVQTIEDQGVKYIAEVNSEGRNINYMKNYYSNMKIECTFLPMVLVWLQKNNIIDSEDVLYRNKKTPCSGIVSSKLVWDACAFTGTAGFNDNIVNKEKDSKSFVFIDICITRDYTIDDLKGFYDRLQIFRNSVKNNKRRIIPIIFSSNIPSKIKKDIKRLNILCFDIKVIFGDKIVHILDDLKIISFPNIYGGEIDDYNDITERIADSLETLVSTGQEENLQNLKGVFFEALMYKVFAKIFKGSIIRQNYVLNYTENGERYTFEYDYIIETDDEKIICELKGRKKDSIIKLGNFIEEKKKPENNTIKWFFSYTLKKALERLQDSDRKTKACYITTGKIEKSAREKMNLMKKFKSSKLDIYYDREKLIRLLNENNCDNEVSLIERYYK</sequence>
<comment type="caution">
    <text evidence="1">The sequence shown here is derived from an EMBL/GenBank/DDBJ whole genome shotgun (WGS) entry which is preliminary data.</text>
</comment>
<name>A0ABS1EJI4_9CLOT</name>
<evidence type="ECO:0000313" key="2">
    <source>
        <dbReference type="Proteomes" id="UP000596739"/>
    </source>
</evidence>
<organism evidence="1 2">
    <name type="scientific">Clostridium yunnanense</name>
    <dbReference type="NCBI Taxonomy" id="2800325"/>
    <lineage>
        <taxon>Bacteria</taxon>
        <taxon>Bacillati</taxon>
        <taxon>Bacillota</taxon>
        <taxon>Clostridia</taxon>
        <taxon>Eubacteriales</taxon>
        <taxon>Clostridiaceae</taxon>
        <taxon>Clostridium</taxon>
    </lineage>
</organism>
<proteinExistence type="predicted"/>
<dbReference type="Proteomes" id="UP000596739">
    <property type="component" value="Unassembled WGS sequence"/>
</dbReference>
<accession>A0ABS1EJI4</accession>